<dbReference type="EMBL" id="MU273478">
    <property type="protein sequence ID" value="KAI0035850.1"/>
    <property type="molecule type" value="Genomic_DNA"/>
</dbReference>
<gene>
    <name evidence="1" type="ORF">K488DRAFT_76322</name>
</gene>
<organism evidence="1 2">
    <name type="scientific">Vararia minispora EC-137</name>
    <dbReference type="NCBI Taxonomy" id="1314806"/>
    <lineage>
        <taxon>Eukaryota</taxon>
        <taxon>Fungi</taxon>
        <taxon>Dikarya</taxon>
        <taxon>Basidiomycota</taxon>
        <taxon>Agaricomycotina</taxon>
        <taxon>Agaricomycetes</taxon>
        <taxon>Russulales</taxon>
        <taxon>Lachnocladiaceae</taxon>
        <taxon>Vararia</taxon>
    </lineage>
</organism>
<dbReference type="Proteomes" id="UP000814128">
    <property type="component" value="Unassembled WGS sequence"/>
</dbReference>
<sequence length="372" mass="42031">MCTRVAVDGQIDPLSHLPPTPPSNIWVRYFSDKPVAVRDRVTISNPRTAVEVAKAFIGGNTTHSNEPKIVIEAFPGPGQLSRALLTLPPSKLKKLIILESYGPYLDYLTPLAEADPRVELVHLSGFNWDTYKHLEEAGILDDVEKMSWDAGVHPTLHFITHITMSAHGDQLVAQLFRNISEKAWLFKYGRVPMSFLMSEALWNRLSGGPGSQERCKVGVIAEATAQTNLALPYENLQPFTNHFHPLKDPHLYHERKREGRRIGTPFVALNSVPLKDQILQSGALTEWDYVLRKLFVQKATPLKDALSLLAPGAHHLLKYINEDLTPEQQVDYAKEIRMLSLQDWSHIVRAFEEWPFKPEVRSLPPVSHRIDG</sequence>
<name>A0ACB8QWD1_9AGAM</name>
<comment type="caution">
    <text evidence="1">The sequence shown here is derived from an EMBL/GenBank/DDBJ whole genome shotgun (WGS) entry which is preliminary data.</text>
</comment>
<keyword evidence="1" id="KW-0808">Transferase</keyword>
<keyword evidence="2" id="KW-1185">Reference proteome</keyword>
<accession>A0ACB8QWD1</accession>
<protein>
    <submittedName>
        <fullName evidence="1">S-adenosyl-L-methionine-dependent methyltransferase</fullName>
    </submittedName>
</protein>
<reference evidence="1" key="1">
    <citation type="submission" date="2021-02" db="EMBL/GenBank/DDBJ databases">
        <authorList>
            <consortium name="DOE Joint Genome Institute"/>
            <person name="Ahrendt S."/>
            <person name="Looney B.P."/>
            <person name="Miyauchi S."/>
            <person name="Morin E."/>
            <person name="Drula E."/>
            <person name="Courty P.E."/>
            <person name="Chicoki N."/>
            <person name="Fauchery L."/>
            <person name="Kohler A."/>
            <person name="Kuo A."/>
            <person name="Labutti K."/>
            <person name="Pangilinan J."/>
            <person name="Lipzen A."/>
            <person name="Riley R."/>
            <person name="Andreopoulos W."/>
            <person name="He G."/>
            <person name="Johnson J."/>
            <person name="Barry K.W."/>
            <person name="Grigoriev I.V."/>
            <person name="Nagy L."/>
            <person name="Hibbett D."/>
            <person name="Henrissat B."/>
            <person name="Matheny P.B."/>
            <person name="Labbe J."/>
            <person name="Martin F."/>
        </authorList>
    </citation>
    <scope>NUCLEOTIDE SEQUENCE</scope>
    <source>
        <strain evidence="1">EC-137</strain>
    </source>
</reference>
<evidence type="ECO:0000313" key="2">
    <source>
        <dbReference type="Proteomes" id="UP000814128"/>
    </source>
</evidence>
<evidence type="ECO:0000313" key="1">
    <source>
        <dbReference type="EMBL" id="KAI0035850.1"/>
    </source>
</evidence>
<keyword evidence="1" id="KW-0489">Methyltransferase</keyword>
<proteinExistence type="predicted"/>
<reference evidence="1" key="2">
    <citation type="journal article" date="2022" name="New Phytol.">
        <title>Evolutionary transition to the ectomycorrhizal habit in the genomes of a hyperdiverse lineage of mushroom-forming fungi.</title>
        <authorList>
            <person name="Looney B."/>
            <person name="Miyauchi S."/>
            <person name="Morin E."/>
            <person name="Drula E."/>
            <person name="Courty P.E."/>
            <person name="Kohler A."/>
            <person name="Kuo A."/>
            <person name="LaButti K."/>
            <person name="Pangilinan J."/>
            <person name="Lipzen A."/>
            <person name="Riley R."/>
            <person name="Andreopoulos W."/>
            <person name="He G."/>
            <person name="Johnson J."/>
            <person name="Nolan M."/>
            <person name="Tritt A."/>
            <person name="Barry K.W."/>
            <person name="Grigoriev I.V."/>
            <person name="Nagy L.G."/>
            <person name="Hibbett D."/>
            <person name="Henrissat B."/>
            <person name="Matheny P.B."/>
            <person name="Labbe J."/>
            <person name="Martin F.M."/>
        </authorList>
    </citation>
    <scope>NUCLEOTIDE SEQUENCE</scope>
    <source>
        <strain evidence="1">EC-137</strain>
    </source>
</reference>